<dbReference type="RefSeq" id="XP_002482920.1">
    <property type="nucleotide sequence ID" value="XM_002482875.1"/>
</dbReference>
<dbReference type="AlphaFoldDB" id="B8MBD9"/>
<dbReference type="OrthoDB" id="4363062at2759"/>
<dbReference type="EMBL" id="EQ962655">
    <property type="protein sequence ID" value="EED18928.1"/>
    <property type="molecule type" value="Genomic_DNA"/>
</dbReference>
<evidence type="ECO:0000313" key="1">
    <source>
        <dbReference type="EMBL" id="EED18928.1"/>
    </source>
</evidence>
<dbReference type="Proteomes" id="UP000001745">
    <property type="component" value="Unassembled WGS sequence"/>
</dbReference>
<dbReference type="InParanoid" id="B8MBD9"/>
<reference evidence="2" key="1">
    <citation type="journal article" date="2015" name="Genome Announc.">
        <title>Genome sequence of the AIDS-associated pathogen Penicillium marneffei (ATCC18224) and its near taxonomic relative Talaromyces stipitatus (ATCC10500).</title>
        <authorList>
            <person name="Nierman W.C."/>
            <person name="Fedorova-Abrams N.D."/>
            <person name="Andrianopoulos A."/>
        </authorList>
    </citation>
    <scope>NUCLEOTIDE SEQUENCE [LARGE SCALE GENOMIC DNA]</scope>
    <source>
        <strain evidence="2">ATCC 10500 / CBS 375.48 / QM 6759 / NRRL 1006</strain>
    </source>
</reference>
<sequence length="127" mass="14741">MPNLEPSGNITKINSLEWRGLHEISYDVYVYITEGDSEVTSLPETQYRVSGRVRKRLRVIKAKQVDLQILIYAPRDLMMFALFYYPEGRVMALRNLRGPGRGPGRQGDPRVVARSMWKSVFKQRPEQ</sequence>
<dbReference type="HOGENOM" id="CLU_1971954_0_0_1"/>
<dbReference type="VEuPathDB" id="FungiDB:TSTA_126360"/>
<name>B8MBD9_TALSN</name>
<keyword evidence="2" id="KW-1185">Reference proteome</keyword>
<evidence type="ECO:0000313" key="2">
    <source>
        <dbReference type="Proteomes" id="UP000001745"/>
    </source>
</evidence>
<proteinExistence type="predicted"/>
<protein>
    <submittedName>
        <fullName evidence="1">Uncharacterized protein</fullName>
    </submittedName>
</protein>
<dbReference type="GeneID" id="8099063"/>
<accession>B8MBD9</accession>
<gene>
    <name evidence="1" type="ORF">TSTA_126360</name>
</gene>
<organism evidence="1 2">
    <name type="scientific">Talaromyces stipitatus (strain ATCC 10500 / CBS 375.48 / QM 6759 / NRRL 1006)</name>
    <name type="common">Penicillium stipitatum</name>
    <dbReference type="NCBI Taxonomy" id="441959"/>
    <lineage>
        <taxon>Eukaryota</taxon>
        <taxon>Fungi</taxon>
        <taxon>Dikarya</taxon>
        <taxon>Ascomycota</taxon>
        <taxon>Pezizomycotina</taxon>
        <taxon>Eurotiomycetes</taxon>
        <taxon>Eurotiomycetidae</taxon>
        <taxon>Eurotiales</taxon>
        <taxon>Trichocomaceae</taxon>
        <taxon>Talaromyces</taxon>
        <taxon>Talaromyces sect. Talaromyces</taxon>
    </lineage>
</organism>